<evidence type="ECO:0000313" key="1">
    <source>
        <dbReference type="EnsemblMetazoa" id="G32283.3:cds"/>
    </source>
</evidence>
<reference evidence="1" key="1">
    <citation type="submission" date="2022-08" db="UniProtKB">
        <authorList>
            <consortium name="EnsemblMetazoa"/>
        </authorList>
    </citation>
    <scope>IDENTIFICATION</scope>
    <source>
        <strain evidence="1">05x7-T-G4-1.051#20</strain>
    </source>
</reference>
<sequence>MDMIINYFHDIGFSYSYAVTKKKFADQPAQLQKVVKSINNSLKETKRVHFLVMTKWDFDSHFDVVIEIIRKKQSKDRKKHWTKEGYEALELSEECIIKKKQTFKILLGGDIEKDVETQKTIEYHHNRQNNSIVARVIVQNKVEEPQVNVDILKGETVSYDQNVVVNERMDGFCKRQKTITEQGEQIEYEGFQKMSANCIFPNVSYPVLDAPSLQLLCNCFSLDEAGMFALQMGFPLSIKEDLFKAQFPSKELANRLLRIWRGTRHSLDRIKKILHGLARINRGDLVGAFDTAFNEDLPFPENLNV</sequence>
<organism evidence="1 2">
    <name type="scientific">Magallana gigas</name>
    <name type="common">Pacific oyster</name>
    <name type="synonym">Crassostrea gigas</name>
    <dbReference type="NCBI Taxonomy" id="29159"/>
    <lineage>
        <taxon>Eukaryota</taxon>
        <taxon>Metazoa</taxon>
        <taxon>Spiralia</taxon>
        <taxon>Lophotrochozoa</taxon>
        <taxon>Mollusca</taxon>
        <taxon>Bivalvia</taxon>
        <taxon>Autobranchia</taxon>
        <taxon>Pteriomorphia</taxon>
        <taxon>Ostreida</taxon>
        <taxon>Ostreoidea</taxon>
        <taxon>Ostreidae</taxon>
        <taxon>Magallana</taxon>
    </lineage>
</organism>
<dbReference type="Proteomes" id="UP000005408">
    <property type="component" value="Unassembled WGS sequence"/>
</dbReference>
<accession>A0A8W8MBZ0</accession>
<dbReference type="EnsemblMetazoa" id="G32283.3">
    <property type="protein sequence ID" value="G32283.3:cds"/>
    <property type="gene ID" value="G32283"/>
</dbReference>
<protein>
    <recommendedName>
        <fullName evidence="3">Death domain-containing protein</fullName>
    </recommendedName>
</protein>
<dbReference type="AlphaFoldDB" id="A0A8W8MBZ0"/>
<evidence type="ECO:0008006" key="3">
    <source>
        <dbReference type="Google" id="ProtNLM"/>
    </source>
</evidence>
<keyword evidence="2" id="KW-1185">Reference proteome</keyword>
<proteinExistence type="predicted"/>
<evidence type="ECO:0000313" key="2">
    <source>
        <dbReference type="Proteomes" id="UP000005408"/>
    </source>
</evidence>
<name>A0A8W8MBZ0_MAGGI</name>